<proteinExistence type="predicted"/>
<gene>
    <name evidence="2" type="ORF">PoB_005363200</name>
</gene>
<feature type="compositionally biased region" description="Basic and acidic residues" evidence="1">
    <location>
        <begin position="75"/>
        <end position="89"/>
    </location>
</feature>
<reference evidence="2 3" key="1">
    <citation type="journal article" date="2021" name="Elife">
        <title>Chloroplast acquisition without the gene transfer in kleptoplastic sea slugs, Plakobranchus ocellatus.</title>
        <authorList>
            <person name="Maeda T."/>
            <person name="Takahashi S."/>
            <person name="Yoshida T."/>
            <person name="Shimamura S."/>
            <person name="Takaki Y."/>
            <person name="Nagai Y."/>
            <person name="Toyoda A."/>
            <person name="Suzuki Y."/>
            <person name="Arimoto A."/>
            <person name="Ishii H."/>
            <person name="Satoh N."/>
            <person name="Nishiyama T."/>
            <person name="Hasebe M."/>
            <person name="Maruyama T."/>
            <person name="Minagawa J."/>
            <person name="Obokata J."/>
            <person name="Shigenobu S."/>
        </authorList>
    </citation>
    <scope>NUCLEOTIDE SEQUENCE [LARGE SCALE GENOMIC DNA]</scope>
</reference>
<dbReference type="AlphaFoldDB" id="A0AAV4C6X7"/>
<organism evidence="2 3">
    <name type="scientific">Plakobranchus ocellatus</name>
    <dbReference type="NCBI Taxonomy" id="259542"/>
    <lineage>
        <taxon>Eukaryota</taxon>
        <taxon>Metazoa</taxon>
        <taxon>Spiralia</taxon>
        <taxon>Lophotrochozoa</taxon>
        <taxon>Mollusca</taxon>
        <taxon>Gastropoda</taxon>
        <taxon>Heterobranchia</taxon>
        <taxon>Euthyneura</taxon>
        <taxon>Panpulmonata</taxon>
        <taxon>Sacoglossa</taxon>
        <taxon>Placobranchoidea</taxon>
        <taxon>Plakobranchidae</taxon>
        <taxon>Plakobranchus</taxon>
    </lineage>
</organism>
<feature type="region of interest" description="Disordered" evidence="1">
    <location>
        <begin position="62"/>
        <end position="89"/>
    </location>
</feature>
<evidence type="ECO:0000313" key="2">
    <source>
        <dbReference type="EMBL" id="GFO27127.1"/>
    </source>
</evidence>
<dbReference type="EMBL" id="BLXT01005884">
    <property type="protein sequence ID" value="GFO27127.1"/>
    <property type="molecule type" value="Genomic_DNA"/>
</dbReference>
<name>A0AAV4C6X7_9GAST</name>
<dbReference type="Proteomes" id="UP000735302">
    <property type="component" value="Unassembled WGS sequence"/>
</dbReference>
<keyword evidence="3" id="KW-1185">Reference proteome</keyword>
<protein>
    <submittedName>
        <fullName evidence="2">Uncharacterized protein</fullName>
    </submittedName>
</protein>
<accession>A0AAV4C6X7</accession>
<sequence length="89" mass="10448">MTPSPMGVWLSRCMVIPDIEIFALHLHRLSSLIPCFSVITSSLEQKAYIVHSKIQARDWNKNISKKKKDEEEEEYKVKEEDEEDGKEKR</sequence>
<evidence type="ECO:0000256" key="1">
    <source>
        <dbReference type="SAM" id="MobiDB-lite"/>
    </source>
</evidence>
<comment type="caution">
    <text evidence="2">The sequence shown here is derived from an EMBL/GenBank/DDBJ whole genome shotgun (WGS) entry which is preliminary data.</text>
</comment>
<evidence type="ECO:0000313" key="3">
    <source>
        <dbReference type="Proteomes" id="UP000735302"/>
    </source>
</evidence>